<dbReference type="EMBL" id="GGFM01012236">
    <property type="protein sequence ID" value="MBW32987.1"/>
    <property type="molecule type" value="Transcribed_RNA"/>
</dbReference>
<organism evidence="1">
    <name type="scientific">Anopheles braziliensis</name>
    <dbReference type="NCBI Taxonomy" id="58242"/>
    <lineage>
        <taxon>Eukaryota</taxon>
        <taxon>Metazoa</taxon>
        <taxon>Ecdysozoa</taxon>
        <taxon>Arthropoda</taxon>
        <taxon>Hexapoda</taxon>
        <taxon>Insecta</taxon>
        <taxon>Pterygota</taxon>
        <taxon>Neoptera</taxon>
        <taxon>Endopterygota</taxon>
        <taxon>Diptera</taxon>
        <taxon>Nematocera</taxon>
        <taxon>Culicoidea</taxon>
        <taxon>Culicidae</taxon>
        <taxon>Anophelinae</taxon>
        <taxon>Anopheles</taxon>
    </lineage>
</organism>
<dbReference type="AlphaFoldDB" id="A0A2M3ZWP4"/>
<sequence>MARRRRFSSTFFLYAQAYSSWVREIIQHTIHLSSIILHTPKDHSIVIVVKKTKPENSKKVKQIQQRHVISTII</sequence>
<reference evidence="1" key="1">
    <citation type="submission" date="2018-01" db="EMBL/GenBank/DDBJ databases">
        <title>An insight into the sialome of Amazonian anophelines.</title>
        <authorList>
            <person name="Ribeiro J.M."/>
            <person name="Scarpassa V."/>
            <person name="Calvo E."/>
        </authorList>
    </citation>
    <scope>NUCLEOTIDE SEQUENCE</scope>
    <source>
        <tissue evidence="1">Salivary glands</tissue>
    </source>
</reference>
<accession>A0A2M3ZWP4</accession>
<protein>
    <submittedName>
        <fullName evidence="1">Putative secreted peptide</fullName>
    </submittedName>
</protein>
<name>A0A2M3ZWP4_9DIPT</name>
<evidence type="ECO:0000313" key="1">
    <source>
        <dbReference type="EMBL" id="MBW32987.1"/>
    </source>
</evidence>
<proteinExistence type="predicted"/>